<comment type="caution">
    <text evidence="2">The sequence shown here is derived from an EMBL/GenBank/DDBJ whole genome shotgun (WGS) entry which is preliminary data.</text>
</comment>
<evidence type="ECO:0000313" key="3">
    <source>
        <dbReference type="Proteomes" id="UP001595912"/>
    </source>
</evidence>
<name>A0ABV9VSR1_9ACTN</name>
<feature type="compositionally biased region" description="Basic and acidic residues" evidence="1">
    <location>
        <begin position="128"/>
        <end position="146"/>
    </location>
</feature>
<sequence length="185" mass="19613">MTTSVRSLPTVPDTRPSPASRWHPEPQHGTLGAQARTEEREPGSSRDGITPPLGTDPAILASQIDKVQPWETGPFSGLQAIADTATTNYLTCPVRTATLDVIATMGGQDSGPATDRAGRPGIAIAVDSSDHAVRDTSTEVSARRTLPEPARLDPTANSRSFRRQQAAAGPDEIGRARSAELRKRA</sequence>
<feature type="region of interest" description="Disordered" evidence="1">
    <location>
        <begin position="1"/>
        <end position="61"/>
    </location>
</feature>
<accession>A0ABV9VSR1</accession>
<gene>
    <name evidence="2" type="ORF">ACFPIJ_13405</name>
</gene>
<dbReference type="Proteomes" id="UP001595912">
    <property type="component" value="Unassembled WGS sequence"/>
</dbReference>
<feature type="compositionally biased region" description="Basic and acidic residues" evidence="1">
    <location>
        <begin position="172"/>
        <end position="185"/>
    </location>
</feature>
<keyword evidence="3" id="KW-1185">Reference proteome</keyword>
<proteinExistence type="predicted"/>
<organism evidence="2 3">
    <name type="scientific">Dactylosporangium cerinum</name>
    <dbReference type="NCBI Taxonomy" id="1434730"/>
    <lineage>
        <taxon>Bacteria</taxon>
        <taxon>Bacillati</taxon>
        <taxon>Actinomycetota</taxon>
        <taxon>Actinomycetes</taxon>
        <taxon>Micromonosporales</taxon>
        <taxon>Micromonosporaceae</taxon>
        <taxon>Dactylosporangium</taxon>
    </lineage>
</organism>
<dbReference type="RefSeq" id="WP_380115073.1">
    <property type="nucleotide sequence ID" value="NZ_JBHSIU010000013.1"/>
</dbReference>
<reference evidence="3" key="1">
    <citation type="journal article" date="2019" name="Int. J. Syst. Evol. Microbiol.">
        <title>The Global Catalogue of Microorganisms (GCM) 10K type strain sequencing project: providing services to taxonomists for standard genome sequencing and annotation.</title>
        <authorList>
            <consortium name="The Broad Institute Genomics Platform"/>
            <consortium name="The Broad Institute Genome Sequencing Center for Infectious Disease"/>
            <person name="Wu L."/>
            <person name="Ma J."/>
        </authorList>
    </citation>
    <scope>NUCLEOTIDE SEQUENCE [LARGE SCALE GENOMIC DNA]</scope>
    <source>
        <strain evidence="3">CGMCC 4.7152</strain>
    </source>
</reference>
<dbReference type="EMBL" id="JBHSIU010000013">
    <property type="protein sequence ID" value="MFC4998829.1"/>
    <property type="molecule type" value="Genomic_DNA"/>
</dbReference>
<protein>
    <submittedName>
        <fullName evidence="2">Uncharacterized protein</fullName>
    </submittedName>
</protein>
<feature type="region of interest" description="Disordered" evidence="1">
    <location>
        <begin position="125"/>
        <end position="185"/>
    </location>
</feature>
<evidence type="ECO:0000313" key="2">
    <source>
        <dbReference type="EMBL" id="MFC4998829.1"/>
    </source>
</evidence>
<evidence type="ECO:0000256" key="1">
    <source>
        <dbReference type="SAM" id="MobiDB-lite"/>
    </source>
</evidence>